<dbReference type="EMBL" id="AZQQ01000096">
    <property type="protein sequence ID" value="KDD66679.1"/>
    <property type="molecule type" value="Genomic_DNA"/>
</dbReference>
<dbReference type="Proteomes" id="UP000026739">
    <property type="component" value="Unassembled WGS sequence"/>
</dbReference>
<protein>
    <submittedName>
        <fullName evidence="1">Uncharacterized protein</fullName>
    </submittedName>
</protein>
<gene>
    <name evidence="1" type="ORF">V466_22830</name>
</gene>
<sequence length="49" mass="5013">MCGKDVNASHVADGKNAIAFSGLILAEDINGTQELSYYAVGADAKGRGL</sequence>
<organism evidence="1 2">
    <name type="scientific">Pseudomonas mandelii PD30</name>
    <dbReference type="NCBI Taxonomy" id="1419583"/>
    <lineage>
        <taxon>Bacteria</taxon>
        <taxon>Pseudomonadati</taxon>
        <taxon>Pseudomonadota</taxon>
        <taxon>Gammaproteobacteria</taxon>
        <taxon>Pseudomonadales</taxon>
        <taxon>Pseudomonadaceae</taxon>
        <taxon>Pseudomonas</taxon>
    </lineage>
</organism>
<evidence type="ECO:0000313" key="2">
    <source>
        <dbReference type="Proteomes" id="UP000026739"/>
    </source>
</evidence>
<reference evidence="1 2" key="1">
    <citation type="submission" date="2013-12" db="EMBL/GenBank/DDBJ databases">
        <authorList>
            <person name="Formusa P.A."/>
            <person name="Habash M."/>
            <person name="Lee H."/>
            <person name="Trevors J.T."/>
        </authorList>
    </citation>
    <scope>NUCLEOTIDE SEQUENCE [LARGE SCALE GENOMIC DNA]</scope>
    <source>
        <strain evidence="1 2">PD30</strain>
    </source>
</reference>
<proteinExistence type="predicted"/>
<comment type="caution">
    <text evidence="1">The sequence shown here is derived from an EMBL/GenBank/DDBJ whole genome shotgun (WGS) entry which is preliminary data.</text>
</comment>
<accession>A0A059KY83</accession>
<name>A0A059KY83_9PSED</name>
<evidence type="ECO:0000313" key="1">
    <source>
        <dbReference type="EMBL" id="KDD66679.1"/>
    </source>
</evidence>
<dbReference type="AlphaFoldDB" id="A0A059KY83"/>